<dbReference type="EMBL" id="QGGI01000001">
    <property type="protein sequence ID" value="PWJ96447.1"/>
    <property type="molecule type" value="Genomic_DNA"/>
</dbReference>
<name>A0AA45C8U4_9BACT</name>
<keyword evidence="7" id="KW-1185">Reference proteome</keyword>
<feature type="domain" description="Solute-binding protein family 3/N-terminal" evidence="5">
    <location>
        <begin position="25"/>
        <end position="240"/>
    </location>
</feature>
<evidence type="ECO:0000313" key="6">
    <source>
        <dbReference type="EMBL" id="PWJ96447.1"/>
    </source>
</evidence>
<dbReference type="InterPro" id="IPR018313">
    <property type="entry name" value="SBP_3_CS"/>
</dbReference>
<dbReference type="SMART" id="SM00062">
    <property type="entry name" value="PBPb"/>
    <property type="match status" value="1"/>
</dbReference>
<evidence type="ECO:0000256" key="4">
    <source>
        <dbReference type="RuleBase" id="RU003744"/>
    </source>
</evidence>
<dbReference type="SUPFAM" id="SSF53850">
    <property type="entry name" value="Periplasmic binding protein-like II"/>
    <property type="match status" value="1"/>
</dbReference>
<comment type="subcellular location">
    <subcellularLocation>
        <location evidence="1">Cell envelope</location>
    </subcellularLocation>
</comment>
<comment type="similarity">
    <text evidence="2 4">Belongs to the bacterial solute-binding protein 3 family.</text>
</comment>
<evidence type="ECO:0000256" key="3">
    <source>
        <dbReference type="ARBA" id="ARBA00022729"/>
    </source>
</evidence>
<dbReference type="Pfam" id="PF00497">
    <property type="entry name" value="SBP_bac_3"/>
    <property type="match status" value="1"/>
</dbReference>
<evidence type="ECO:0000259" key="5">
    <source>
        <dbReference type="SMART" id="SM00062"/>
    </source>
</evidence>
<evidence type="ECO:0000313" key="7">
    <source>
        <dbReference type="Proteomes" id="UP000245921"/>
    </source>
</evidence>
<accession>A0AA45C8U4</accession>
<dbReference type="PANTHER" id="PTHR35936">
    <property type="entry name" value="MEMBRANE-BOUND LYTIC MUREIN TRANSGLYCOSYLASE F"/>
    <property type="match status" value="1"/>
</dbReference>
<dbReference type="CDD" id="cd13624">
    <property type="entry name" value="PBP2_Arg_Lys_His"/>
    <property type="match status" value="1"/>
</dbReference>
<dbReference type="PANTHER" id="PTHR35936:SF17">
    <property type="entry name" value="ARGININE-BINDING EXTRACELLULAR PROTEIN ARTP"/>
    <property type="match status" value="1"/>
</dbReference>
<dbReference type="GO" id="GO:0030313">
    <property type="term" value="C:cell envelope"/>
    <property type="evidence" value="ECO:0007669"/>
    <property type="project" value="UniProtKB-SubCell"/>
</dbReference>
<dbReference type="Gene3D" id="3.40.190.10">
    <property type="entry name" value="Periplasmic binding protein-like II"/>
    <property type="match status" value="2"/>
</dbReference>
<comment type="caution">
    <text evidence="6">The sequence shown here is derived from an EMBL/GenBank/DDBJ whole genome shotgun (WGS) entry which is preliminary data.</text>
</comment>
<gene>
    <name evidence="6" type="ORF">C7380_10118</name>
</gene>
<dbReference type="RefSeq" id="WP_109603447.1">
    <property type="nucleotide sequence ID" value="NZ_QGGI01000001.1"/>
</dbReference>
<dbReference type="Proteomes" id="UP000245921">
    <property type="component" value="Unassembled WGS sequence"/>
</dbReference>
<organism evidence="6 7">
    <name type="scientific">Oceanotoga teriensis</name>
    <dbReference type="NCBI Taxonomy" id="515440"/>
    <lineage>
        <taxon>Bacteria</taxon>
        <taxon>Thermotogati</taxon>
        <taxon>Thermotogota</taxon>
        <taxon>Thermotogae</taxon>
        <taxon>Petrotogales</taxon>
        <taxon>Petrotogaceae</taxon>
        <taxon>Oceanotoga</taxon>
    </lineage>
</organism>
<sequence>MKKFLLSILLTIMAIFLVSCNENNIIYVGTNAEFPPFEYFDKDKIVGFDIDLINEVGNILNKEIKVIHMDFDGLLPALQSKKVDMVIAGMTETEERKENVNFSNSYYEAKQVIIINEDNNYIKSFEDLENKNVGVVLGFTGDALMTEKDNSILKRFSNVYSAVLDLKNGKIEAIVLDSEPAKNIIKNNEGIKVVNTDSLKESYAIAFRKDDENLMLEINNALKKLGENGKYKELIDKYFN</sequence>
<evidence type="ECO:0000256" key="1">
    <source>
        <dbReference type="ARBA" id="ARBA00004196"/>
    </source>
</evidence>
<dbReference type="InterPro" id="IPR001638">
    <property type="entry name" value="Solute-binding_3/MltF_N"/>
</dbReference>
<protein>
    <submittedName>
        <fullName evidence="6">Amino acid ABC transporter substrate-binding protein (PAAT family)</fullName>
    </submittedName>
</protein>
<dbReference type="PROSITE" id="PS01039">
    <property type="entry name" value="SBP_BACTERIAL_3"/>
    <property type="match status" value="1"/>
</dbReference>
<reference evidence="6 7" key="1">
    <citation type="submission" date="2018-05" db="EMBL/GenBank/DDBJ databases">
        <title>Genomic Encyclopedia of Type Strains, Phase IV (KMG-IV): sequencing the most valuable type-strain genomes for metagenomic binning, comparative biology and taxonomic classification.</title>
        <authorList>
            <person name="Goeker M."/>
        </authorList>
    </citation>
    <scope>NUCLEOTIDE SEQUENCE [LARGE SCALE GENOMIC DNA]</scope>
    <source>
        <strain evidence="6 7">DSM 24906</strain>
    </source>
</reference>
<dbReference type="PROSITE" id="PS51257">
    <property type="entry name" value="PROKAR_LIPOPROTEIN"/>
    <property type="match status" value="1"/>
</dbReference>
<evidence type="ECO:0000256" key="2">
    <source>
        <dbReference type="ARBA" id="ARBA00010333"/>
    </source>
</evidence>
<keyword evidence="3" id="KW-0732">Signal</keyword>
<proteinExistence type="inferred from homology"/>
<dbReference type="AlphaFoldDB" id="A0AA45C8U4"/>